<keyword evidence="6 12" id="KW-0472">Membrane</keyword>
<dbReference type="SUPFAM" id="SSF81321">
    <property type="entry name" value="Family A G protein-coupled receptor-like"/>
    <property type="match status" value="1"/>
</dbReference>
<accession>W5LVQ2</accession>
<organism evidence="14 15">
    <name type="scientific">Lepisosteus oculatus</name>
    <name type="common">Spotted gar</name>
    <dbReference type="NCBI Taxonomy" id="7918"/>
    <lineage>
        <taxon>Eukaryota</taxon>
        <taxon>Metazoa</taxon>
        <taxon>Chordata</taxon>
        <taxon>Craniata</taxon>
        <taxon>Vertebrata</taxon>
        <taxon>Euteleostomi</taxon>
        <taxon>Actinopterygii</taxon>
        <taxon>Neopterygii</taxon>
        <taxon>Holostei</taxon>
        <taxon>Semionotiformes</taxon>
        <taxon>Lepisosteidae</taxon>
        <taxon>Lepisosteus</taxon>
    </lineage>
</organism>
<evidence type="ECO:0000256" key="7">
    <source>
        <dbReference type="ARBA" id="ARBA00023157"/>
    </source>
</evidence>
<evidence type="ECO:0000256" key="8">
    <source>
        <dbReference type="ARBA" id="ARBA00023170"/>
    </source>
</evidence>
<evidence type="ECO:0000256" key="5">
    <source>
        <dbReference type="ARBA" id="ARBA00023040"/>
    </source>
</evidence>
<feature type="transmembrane region" description="Helical" evidence="12">
    <location>
        <begin position="257"/>
        <end position="278"/>
    </location>
</feature>
<dbReference type="PROSITE" id="PS50262">
    <property type="entry name" value="G_PROTEIN_RECEP_F1_2"/>
    <property type="match status" value="1"/>
</dbReference>
<feature type="transmembrane region" description="Helical" evidence="12">
    <location>
        <begin position="46"/>
        <end position="65"/>
    </location>
</feature>
<feature type="transmembrane region" description="Helical" evidence="12">
    <location>
        <begin position="168"/>
        <end position="193"/>
    </location>
</feature>
<dbReference type="GO" id="GO:0004930">
    <property type="term" value="F:G protein-coupled receptor activity"/>
    <property type="evidence" value="ECO:0007669"/>
    <property type="project" value="UniProtKB-KW"/>
</dbReference>
<evidence type="ECO:0000256" key="10">
    <source>
        <dbReference type="ARBA" id="ARBA00023224"/>
    </source>
</evidence>
<dbReference type="InterPro" id="IPR000276">
    <property type="entry name" value="GPCR_Rhodpsn"/>
</dbReference>
<name>W5LVQ2_LEPOC</name>
<proteinExistence type="inferred from homology"/>
<keyword evidence="4 12" id="KW-1133">Transmembrane helix</keyword>
<comment type="similarity">
    <text evidence="11">Belongs to the G-protein coupled receptor 1 family.</text>
</comment>
<evidence type="ECO:0000256" key="9">
    <source>
        <dbReference type="ARBA" id="ARBA00023180"/>
    </source>
</evidence>
<feature type="transmembrane region" description="Helical" evidence="12">
    <location>
        <begin position="214"/>
        <end position="237"/>
    </location>
</feature>
<evidence type="ECO:0000256" key="12">
    <source>
        <dbReference type="SAM" id="Phobius"/>
    </source>
</evidence>
<dbReference type="PRINTS" id="PR00237">
    <property type="entry name" value="GPCRRHODOPSN"/>
</dbReference>
<keyword evidence="5 11" id="KW-0297">G-protein coupled receptor</keyword>
<dbReference type="PANTHER" id="PTHR24234:SF8">
    <property type="entry name" value="G-PROTEIN COUPLED RECEPTOR 4-LIKE"/>
    <property type="match status" value="1"/>
</dbReference>
<feature type="transmembrane region" description="Helical" evidence="12">
    <location>
        <begin position="12"/>
        <end position="34"/>
    </location>
</feature>
<keyword evidence="2" id="KW-1003">Cell membrane</keyword>
<dbReference type="Bgee" id="ENSLOCG00000000188">
    <property type="expression patterns" value="Expressed in zone of skin and 1 other cell type or tissue"/>
</dbReference>
<dbReference type="Gene3D" id="1.20.1070.10">
    <property type="entry name" value="Rhodopsin 7-helix transmembrane proteins"/>
    <property type="match status" value="1"/>
</dbReference>
<evidence type="ECO:0000256" key="2">
    <source>
        <dbReference type="ARBA" id="ARBA00022475"/>
    </source>
</evidence>
<reference evidence="14" key="2">
    <citation type="submission" date="2025-08" db="UniProtKB">
        <authorList>
            <consortium name="Ensembl"/>
        </authorList>
    </citation>
    <scope>IDENTIFICATION</scope>
</reference>
<keyword evidence="7" id="KW-1015">Disulfide bond</keyword>
<evidence type="ECO:0000256" key="3">
    <source>
        <dbReference type="ARBA" id="ARBA00022692"/>
    </source>
</evidence>
<keyword evidence="8 11" id="KW-0675">Receptor</keyword>
<feature type="domain" description="G-protein coupled receptors family 1 profile" evidence="13">
    <location>
        <begin position="25"/>
        <end position="275"/>
    </location>
</feature>
<reference evidence="14" key="3">
    <citation type="submission" date="2025-09" db="UniProtKB">
        <authorList>
            <consortium name="Ensembl"/>
        </authorList>
    </citation>
    <scope>IDENTIFICATION</scope>
</reference>
<evidence type="ECO:0000256" key="11">
    <source>
        <dbReference type="RuleBase" id="RU000688"/>
    </source>
</evidence>
<evidence type="ECO:0000256" key="6">
    <source>
        <dbReference type="ARBA" id="ARBA00023136"/>
    </source>
</evidence>
<dbReference type="InParanoid" id="W5LVQ2"/>
<evidence type="ECO:0000256" key="1">
    <source>
        <dbReference type="ARBA" id="ARBA00004651"/>
    </source>
</evidence>
<evidence type="ECO:0000313" key="15">
    <source>
        <dbReference type="Proteomes" id="UP000018468"/>
    </source>
</evidence>
<feature type="transmembrane region" description="Helical" evidence="12">
    <location>
        <begin position="85"/>
        <end position="104"/>
    </location>
</feature>
<dbReference type="InterPro" id="IPR017452">
    <property type="entry name" value="GPCR_Rhodpsn_7TM"/>
</dbReference>
<dbReference type="HOGENOM" id="CLU_009579_8_2_1"/>
<evidence type="ECO:0000259" key="13">
    <source>
        <dbReference type="PROSITE" id="PS50262"/>
    </source>
</evidence>
<dbReference type="eggNOG" id="ENOG502QRKT">
    <property type="taxonomic scope" value="Eukaryota"/>
</dbReference>
<keyword evidence="9" id="KW-0325">Glycoprotein</keyword>
<dbReference type="GeneTree" id="ENSGT00950000183136"/>
<keyword evidence="10 11" id="KW-0807">Transducer</keyword>
<reference evidence="15" key="1">
    <citation type="submission" date="2011-12" db="EMBL/GenBank/DDBJ databases">
        <title>The Draft Genome of Lepisosteus oculatus.</title>
        <authorList>
            <consortium name="The Broad Institute Genome Assembly &amp; Analysis Group"/>
            <consortium name="Computational R&amp;D Group"/>
            <consortium name="and Sequencing Platform"/>
            <person name="Di Palma F."/>
            <person name="Alfoldi J."/>
            <person name="Johnson J."/>
            <person name="Berlin A."/>
            <person name="Gnerre S."/>
            <person name="Jaffe D."/>
            <person name="MacCallum I."/>
            <person name="Young S."/>
            <person name="Walker B.J."/>
            <person name="Lander E.S."/>
            <person name="Lindblad-Toh K."/>
        </authorList>
    </citation>
    <scope>NUCLEOTIDE SEQUENCE [LARGE SCALE GENOMIC DNA]</scope>
</reference>
<dbReference type="PANTHER" id="PTHR24234">
    <property type="entry name" value="LYSOPHOSPHATIDIC ACID RECEPTOR 5/SPHINGOSYLPHOSPHORYLCHOLINE RECEPTOR"/>
    <property type="match status" value="1"/>
</dbReference>
<feature type="transmembrane region" description="Helical" evidence="12">
    <location>
        <begin position="125"/>
        <end position="148"/>
    </location>
</feature>
<sequence>NPKFRESSHSVTLLYGCIFCMGLPTNCLALYGLYRLVKANYTLPIYAINLLLADLVQIATLPFWIDYFKSGHTWHFGDIACKIIGSVFYISLAVSILFMCCISLERYLAIVHPLWFQGCRKLRNVYALCLAVWLFIILIVSVGVSIALKRPQDSKLCMESHNWSKTLAIFQLVTPSIVFVIPLLLLVFLSLLVHRSLAQSLSFPEQEKRRISGLLLLIVLLFLLIFGPYHFVKVVLYAGSLAAADKCDFKARVFTSYQISIGLLSVNALLDPMIYIFIYRDTRKKMLDSLPCFRWMRKSTVNS</sequence>
<evidence type="ECO:0000256" key="4">
    <source>
        <dbReference type="ARBA" id="ARBA00022989"/>
    </source>
</evidence>
<evidence type="ECO:0000313" key="14">
    <source>
        <dbReference type="Ensembl" id="ENSLOCP00000000209.1"/>
    </source>
</evidence>
<comment type="subcellular location">
    <subcellularLocation>
        <location evidence="1">Cell membrane</location>
        <topology evidence="1">Multi-pass membrane protein</topology>
    </subcellularLocation>
</comment>
<dbReference type="PROSITE" id="PS00237">
    <property type="entry name" value="G_PROTEIN_RECEP_F1_1"/>
    <property type="match status" value="1"/>
</dbReference>
<dbReference type="Proteomes" id="UP000018468">
    <property type="component" value="Unassembled WGS sequence"/>
</dbReference>
<dbReference type="Pfam" id="PF00001">
    <property type="entry name" value="7tm_1"/>
    <property type="match status" value="1"/>
</dbReference>
<dbReference type="Ensembl" id="ENSLOCT00000000209.1">
    <property type="protein sequence ID" value="ENSLOCP00000000209.1"/>
    <property type="gene ID" value="ENSLOCG00000000188.1"/>
</dbReference>
<keyword evidence="15" id="KW-1185">Reference proteome</keyword>
<protein>
    <recommendedName>
        <fullName evidence="13">G-protein coupled receptors family 1 profile domain-containing protein</fullName>
    </recommendedName>
</protein>
<dbReference type="AlphaFoldDB" id="W5LVQ2"/>
<dbReference type="PRINTS" id="PR01157">
    <property type="entry name" value="P2YPURNOCPTR"/>
</dbReference>
<dbReference type="GO" id="GO:0005886">
    <property type="term" value="C:plasma membrane"/>
    <property type="evidence" value="ECO:0007669"/>
    <property type="project" value="UniProtKB-SubCell"/>
</dbReference>
<keyword evidence="3 11" id="KW-0812">Transmembrane</keyword>